<evidence type="ECO:0000313" key="5">
    <source>
        <dbReference type="Proteomes" id="UP000261640"/>
    </source>
</evidence>
<dbReference type="InterPro" id="IPR002110">
    <property type="entry name" value="Ankyrin_rpt"/>
</dbReference>
<dbReference type="PANTHER" id="PTHR46680:SF2">
    <property type="entry name" value="NF-KAPPA-B INHIBITOR ZETA"/>
    <property type="match status" value="1"/>
</dbReference>
<organism evidence="4 5">
    <name type="scientific">Mastacembelus armatus</name>
    <name type="common">zig-zag eel</name>
    <dbReference type="NCBI Taxonomy" id="205130"/>
    <lineage>
        <taxon>Eukaryota</taxon>
        <taxon>Metazoa</taxon>
        <taxon>Chordata</taxon>
        <taxon>Craniata</taxon>
        <taxon>Vertebrata</taxon>
        <taxon>Euteleostomi</taxon>
        <taxon>Actinopterygii</taxon>
        <taxon>Neopterygii</taxon>
        <taxon>Teleostei</taxon>
        <taxon>Neoteleostei</taxon>
        <taxon>Acanthomorphata</taxon>
        <taxon>Anabantaria</taxon>
        <taxon>Synbranchiformes</taxon>
        <taxon>Mastacembelidae</taxon>
        <taxon>Mastacembelus</taxon>
    </lineage>
</organism>
<evidence type="ECO:0000256" key="1">
    <source>
        <dbReference type="ARBA" id="ARBA00022737"/>
    </source>
</evidence>
<dbReference type="SUPFAM" id="SSF48403">
    <property type="entry name" value="Ankyrin repeat"/>
    <property type="match status" value="1"/>
</dbReference>
<dbReference type="Proteomes" id="UP000261640">
    <property type="component" value="Unplaced"/>
</dbReference>
<dbReference type="InterPro" id="IPR051070">
    <property type="entry name" value="NF-kappa-B_inhibitor"/>
</dbReference>
<dbReference type="SMART" id="SM00248">
    <property type="entry name" value="ANK"/>
    <property type="match status" value="2"/>
</dbReference>
<name>A0A7N8XRP1_9TELE</name>
<dbReference type="AlphaFoldDB" id="A0A7N8XRP1"/>
<dbReference type="PROSITE" id="PS50088">
    <property type="entry name" value="ANK_REPEAT"/>
    <property type="match status" value="1"/>
</dbReference>
<keyword evidence="2 3" id="KW-0040">ANK repeat</keyword>
<dbReference type="GO" id="GO:0051059">
    <property type="term" value="F:NF-kappaB binding"/>
    <property type="evidence" value="ECO:0007669"/>
    <property type="project" value="TreeGrafter"/>
</dbReference>
<proteinExistence type="predicted"/>
<reference evidence="4" key="1">
    <citation type="submission" date="2025-08" db="UniProtKB">
        <authorList>
            <consortium name="Ensembl"/>
        </authorList>
    </citation>
    <scope>IDENTIFICATION</scope>
</reference>
<evidence type="ECO:0000256" key="3">
    <source>
        <dbReference type="PROSITE-ProRule" id="PRU00023"/>
    </source>
</evidence>
<keyword evidence="5" id="KW-1185">Reference proteome</keyword>
<feature type="repeat" description="ANK" evidence="3">
    <location>
        <begin position="19"/>
        <end position="51"/>
    </location>
</feature>
<dbReference type="Pfam" id="PF12796">
    <property type="entry name" value="Ank_2"/>
    <property type="match status" value="1"/>
</dbReference>
<dbReference type="Gene3D" id="1.25.40.20">
    <property type="entry name" value="Ankyrin repeat-containing domain"/>
    <property type="match status" value="1"/>
</dbReference>
<dbReference type="InterPro" id="IPR036770">
    <property type="entry name" value="Ankyrin_rpt-contain_sf"/>
</dbReference>
<accession>A0A7N8XRP1</accession>
<reference evidence="4" key="2">
    <citation type="submission" date="2025-09" db="UniProtKB">
        <authorList>
            <consortium name="Ensembl"/>
        </authorList>
    </citation>
    <scope>IDENTIFICATION</scope>
</reference>
<dbReference type="GeneTree" id="ENSGT00940000161392"/>
<keyword evidence="1" id="KW-0677">Repeat</keyword>
<dbReference type="GO" id="GO:0005829">
    <property type="term" value="C:cytosol"/>
    <property type="evidence" value="ECO:0007669"/>
    <property type="project" value="TreeGrafter"/>
</dbReference>
<sequence length="98" mass="10964">ILCMAGIADSYIFPHIFQKRLTPLHLAVLRGHRDLARMLLDAGADINAMVSHCADLNHGQSPLMHAVESSNADMVYFLIEVIRVGEERRVLSHKMTVN</sequence>
<evidence type="ECO:0000313" key="4">
    <source>
        <dbReference type="Ensembl" id="ENSMAMP00000049688.1"/>
    </source>
</evidence>
<dbReference type="PANTHER" id="PTHR46680">
    <property type="entry name" value="NF-KAPPA-B INHIBITOR ALPHA"/>
    <property type="match status" value="1"/>
</dbReference>
<dbReference type="PROSITE" id="PS50297">
    <property type="entry name" value="ANK_REP_REGION"/>
    <property type="match status" value="1"/>
</dbReference>
<dbReference type="GO" id="GO:0071356">
    <property type="term" value="P:cellular response to tumor necrosis factor"/>
    <property type="evidence" value="ECO:0007669"/>
    <property type="project" value="TreeGrafter"/>
</dbReference>
<dbReference type="Ensembl" id="ENSMAMT00000038180.1">
    <property type="protein sequence ID" value="ENSMAMP00000049688.1"/>
    <property type="gene ID" value="ENSMAMG00000005310.2"/>
</dbReference>
<protein>
    <submittedName>
        <fullName evidence="4">BCL3 transcription coactivator</fullName>
    </submittedName>
</protein>
<evidence type="ECO:0000256" key="2">
    <source>
        <dbReference type="ARBA" id="ARBA00023043"/>
    </source>
</evidence>